<keyword evidence="6" id="KW-0560">Oxidoreductase</keyword>
<dbReference type="InterPro" id="IPR001236">
    <property type="entry name" value="Lactate/malate_DH_N"/>
</dbReference>
<dbReference type="Gene3D" id="3.40.50.10420">
    <property type="entry name" value="NagB/RpiA/CoA transferase-like"/>
    <property type="match status" value="2"/>
</dbReference>
<dbReference type="InterPro" id="IPR036910">
    <property type="entry name" value="HMG_box_dom_sf"/>
</dbReference>
<dbReference type="AlphaFoldDB" id="A0A915EB65"/>
<keyword evidence="8" id="KW-0539">Nucleus</keyword>
<dbReference type="InterPro" id="IPR036291">
    <property type="entry name" value="NAD(P)-bd_dom_sf"/>
</dbReference>
<dbReference type="FunFam" id="3.40.50.720:FF:000268">
    <property type="entry name" value="Malate dehydrogenase"/>
    <property type="match status" value="1"/>
</dbReference>
<protein>
    <recommendedName>
        <fullName evidence="4">Malate dehydrogenase, mitochondrial</fullName>
        <ecNumber evidence="3">1.1.1.37</ecNumber>
    </recommendedName>
</protein>
<keyword evidence="5" id="KW-0816">Tricarboxylic acid cycle</keyword>
<dbReference type="SUPFAM" id="SSF51735">
    <property type="entry name" value="NAD(P)-binding Rossmann-fold domains"/>
    <property type="match status" value="1"/>
</dbReference>
<dbReference type="Gene3D" id="1.10.30.10">
    <property type="entry name" value="High mobility group box domain"/>
    <property type="match status" value="1"/>
</dbReference>
<evidence type="ECO:0000256" key="5">
    <source>
        <dbReference type="ARBA" id="ARBA00022532"/>
    </source>
</evidence>
<keyword evidence="10" id="KW-1185">Reference proteome</keyword>
<evidence type="ECO:0000256" key="6">
    <source>
        <dbReference type="ARBA" id="ARBA00023002"/>
    </source>
</evidence>
<comment type="similarity">
    <text evidence="1">Belongs to the LDH/MDH superfamily. MDH type 1 family.</text>
</comment>
<dbReference type="InterPro" id="IPR009071">
    <property type="entry name" value="HMG_box_dom"/>
</dbReference>
<keyword evidence="7" id="KW-0520">NAD</keyword>
<dbReference type="GO" id="GO:0003677">
    <property type="term" value="F:DNA binding"/>
    <property type="evidence" value="ECO:0007669"/>
    <property type="project" value="UniProtKB-UniRule"/>
</dbReference>
<dbReference type="Gene3D" id="3.40.50.720">
    <property type="entry name" value="NAD(P)-binding Rossmann-like Domain"/>
    <property type="match status" value="1"/>
</dbReference>
<dbReference type="CDD" id="cd21994">
    <property type="entry name" value="HMG-box_SSRP1-like"/>
    <property type="match status" value="1"/>
</dbReference>
<reference evidence="11" key="1">
    <citation type="submission" date="2022-11" db="UniProtKB">
        <authorList>
            <consortium name="WormBaseParasite"/>
        </authorList>
    </citation>
    <scope>IDENTIFICATION</scope>
</reference>
<dbReference type="GO" id="GO:0005737">
    <property type="term" value="C:cytoplasm"/>
    <property type="evidence" value="ECO:0007669"/>
    <property type="project" value="UniProtKB-ARBA"/>
</dbReference>
<feature type="domain" description="HMG box" evidence="9">
    <location>
        <begin position="174"/>
        <end position="238"/>
    </location>
</feature>
<dbReference type="FunFam" id="3.90.110.10:FF:000009">
    <property type="entry name" value="Malate dehydrogenase"/>
    <property type="match status" value="1"/>
</dbReference>
<evidence type="ECO:0000256" key="4">
    <source>
        <dbReference type="ARBA" id="ARBA00016075"/>
    </source>
</evidence>
<dbReference type="SMART" id="SM00398">
    <property type="entry name" value="HMG"/>
    <property type="match status" value="1"/>
</dbReference>
<dbReference type="InterPro" id="IPR010097">
    <property type="entry name" value="Malate_DH_type1"/>
</dbReference>
<sequence>MEDVASRKKTLRKEMANIIQSIPEDQVQMESQLVYDKVIKSDFFEQAQSIAIYVSTKREINTDKLITYAELLDEYRKLETTLYGIRQHPKESLSKKSGLLDLMIMTGIAFSVDGQRLGHGKGHYDVFCTKSSFISLPTRFLTVKSNGSCYQSISFQNQGCRPKKTKKEKDPNAPKRGMSGYMLWLKENRARLTKPGMGVTDVSKAAGVEWNQLKDKSKWDKAAQEDKKRYEKEIAAYNKKKCSFEDNDGLLLLLERVLNGLGAPACCLPAINGQSIFRKDRLEKARTRAETAKLVSDCGFICIVSGDVLQKRPKIYMTGFAGLPFFRVKYLDELSTEPYDKADLVIDRRSQTNEHLVECFVNFLCLKKIMPDKPLNRLYGAPVCQLANLIASDRGIDLSVTSECAIQIITLGWDGKIFGTGLPYNKRWLEHYCKRFPWLHSDNDLIYAVVSLTDQQMSHLVENGVDGCLGSVRVIVDGKLVAEIFEPNIYFRNSTAVYDGLDGEKRLSDERAYSSSWIVGGQIKELEDVWQLLSFGAKPLPFVVPGGEQPGNSLCQLFICSEDEIKVEMVESPTTESASPQSIDSAFKLTLRQAKSSAFVKVALIGAGGGVGQALALLLKNNCLINELAVYSRSTAKGVFEDLSHIHTPTKAICCDGISELHKALENAHIIVIVAGIIKGHDGAFLAREEAFNANAEIVMEICEVASDLTPSAMYLLVTNPINSLVPLISEILKSKGVFDGKRLFGLSSLDVSRANTLLQEAKNLSSASIPVIGGHSTSTIVPLFSQAKLGGLVLSQEEIVHHTTRIRTAGMEVFKAKKCKVGSATLSTAHVAAKFVDDLVKAINGKRSKQYAFVHTELVPDVNFMAGKILLGPNGIQKFYSFGVLSDYENLLLKSALEELKKSAEEAKQFFRSKKANC</sequence>
<name>A0A915EB65_9BILA</name>
<dbReference type="InterPro" id="IPR002698">
    <property type="entry name" value="FTHF_cligase"/>
</dbReference>
<dbReference type="SUPFAM" id="SSF56327">
    <property type="entry name" value="LDH C-terminal domain-like"/>
    <property type="match status" value="1"/>
</dbReference>
<dbReference type="Pfam" id="PF00505">
    <property type="entry name" value="HMG_box"/>
    <property type="match status" value="1"/>
</dbReference>
<dbReference type="GO" id="GO:0030060">
    <property type="term" value="F:L-malate dehydrogenase (NAD+) activity"/>
    <property type="evidence" value="ECO:0007669"/>
    <property type="project" value="UniProtKB-EC"/>
</dbReference>
<dbReference type="Proteomes" id="UP000887574">
    <property type="component" value="Unplaced"/>
</dbReference>
<comment type="subunit">
    <text evidence="2">Homodimer.</text>
</comment>
<dbReference type="Gene3D" id="3.90.110.10">
    <property type="entry name" value="Lactate dehydrogenase/glycoside hydrolase, family 4, C-terminal"/>
    <property type="match status" value="1"/>
</dbReference>
<evidence type="ECO:0000256" key="1">
    <source>
        <dbReference type="ARBA" id="ARBA00008824"/>
    </source>
</evidence>
<evidence type="ECO:0000313" key="10">
    <source>
        <dbReference type="Proteomes" id="UP000887574"/>
    </source>
</evidence>
<dbReference type="NCBIfam" id="TIGR01772">
    <property type="entry name" value="MDH_euk_gproteo"/>
    <property type="match status" value="1"/>
</dbReference>
<organism evidence="10 11">
    <name type="scientific">Ditylenchus dipsaci</name>
    <dbReference type="NCBI Taxonomy" id="166011"/>
    <lineage>
        <taxon>Eukaryota</taxon>
        <taxon>Metazoa</taxon>
        <taxon>Ecdysozoa</taxon>
        <taxon>Nematoda</taxon>
        <taxon>Chromadorea</taxon>
        <taxon>Rhabditida</taxon>
        <taxon>Tylenchina</taxon>
        <taxon>Tylenchomorpha</taxon>
        <taxon>Sphaerularioidea</taxon>
        <taxon>Anguinidae</taxon>
        <taxon>Anguininae</taxon>
        <taxon>Ditylenchus</taxon>
    </lineage>
</organism>
<dbReference type="Pfam" id="PF01812">
    <property type="entry name" value="5-FTHF_cyc-lig"/>
    <property type="match status" value="2"/>
</dbReference>
<dbReference type="InterPro" id="IPR022383">
    <property type="entry name" value="Lactate/malate_DH_C"/>
</dbReference>
<dbReference type="InterPro" id="IPR037171">
    <property type="entry name" value="NagB/RpiA_transferase-like"/>
</dbReference>
<evidence type="ECO:0000256" key="3">
    <source>
        <dbReference type="ARBA" id="ARBA00012995"/>
    </source>
</evidence>
<dbReference type="WBParaSite" id="jg430">
    <property type="protein sequence ID" value="jg430"/>
    <property type="gene ID" value="jg430"/>
</dbReference>
<evidence type="ECO:0000256" key="7">
    <source>
        <dbReference type="ARBA" id="ARBA00023027"/>
    </source>
</evidence>
<dbReference type="InterPro" id="IPR024185">
    <property type="entry name" value="FTHF_cligase-like_sf"/>
</dbReference>
<evidence type="ECO:0000313" key="11">
    <source>
        <dbReference type="WBParaSite" id="jg430"/>
    </source>
</evidence>
<dbReference type="EC" id="1.1.1.37" evidence="3"/>
<dbReference type="GO" id="GO:0006099">
    <property type="term" value="P:tricarboxylic acid cycle"/>
    <property type="evidence" value="ECO:0007669"/>
    <property type="project" value="UniProtKB-KW"/>
</dbReference>
<dbReference type="PANTHER" id="PTHR11540">
    <property type="entry name" value="MALATE AND LACTATE DEHYDROGENASE"/>
    <property type="match status" value="1"/>
</dbReference>
<dbReference type="PROSITE" id="PS50118">
    <property type="entry name" value="HMG_BOX_2"/>
    <property type="match status" value="1"/>
</dbReference>
<proteinExistence type="inferred from homology"/>
<dbReference type="SUPFAM" id="SSF47095">
    <property type="entry name" value="HMG-box"/>
    <property type="match status" value="1"/>
</dbReference>
<dbReference type="Pfam" id="PF00056">
    <property type="entry name" value="Ldh_1_N"/>
    <property type="match status" value="1"/>
</dbReference>
<keyword evidence="8" id="KW-0238">DNA-binding</keyword>
<dbReference type="GO" id="GO:0044281">
    <property type="term" value="P:small molecule metabolic process"/>
    <property type="evidence" value="ECO:0007669"/>
    <property type="project" value="UniProtKB-ARBA"/>
</dbReference>
<evidence type="ECO:0000259" key="9">
    <source>
        <dbReference type="PROSITE" id="PS50118"/>
    </source>
</evidence>
<dbReference type="PANTHER" id="PTHR11540:SF16">
    <property type="entry name" value="MALATE DEHYDROGENASE, MITOCHONDRIAL"/>
    <property type="match status" value="1"/>
</dbReference>
<dbReference type="InterPro" id="IPR015955">
    <property type="entry name" value="Lactate_DH/Glyco_Ohase_4_C"/>
</dbReference>
<dbReference type="GO" id="GO:0005634">
    <property type="term" value="C:nucleus"/>
    <property type="evidence" value="ECO:0007669"/>
    <property type="project" value="UniProtKB-UniRule"/>
</dbReference>
<dbReference type="SUPFAM" id="SSF100950">
    <property type="entry name" value="NagB/RpiA/CoA transferase-like"/>
    <property type="match status" value="1"/>
</dbReference>
<dbReference type="Pfam" id="PF02866">
    <property type="entry name" value="Ldh_1_C"/>
    <property type="match status" value="1"/>
</dbReference>
<accession>A0A915EB65</accession>
<evidence type="ECO:0000256" key="8">
    <source>
        <dbReference type="PROSITE-ProRule" id="PRU00267"/>
    </source>
</evidence>
<feature type="DNA-binding region" description="HMG box" evidence="8">
    <location>
        <begin position="174"/>
        <end position="238"/>
    </location>
</feature>
<evidence type="ECO:0000256" key="2">
    <source>
        <dbReference type="ARBA" id="ARBA00011738"/>
    </source>
</evidence>
<dbReference type="GO" id="GO:0070013">
    <property type="term" value="C:intracellular organelle lumen"/>
    <property type="evidence" value="ECO:0007669"/>
    <property type="project" value="UniProtKB-ARBA"/>
</dbReference>